<keyword evidence="3 4" id="KW-0732">Signal</keyword>
<dbReference type="EMBL" id="JBHLWN010000031">
    <property type="protein sequence ID" value="MFC0212614.1"/>
    <property type="molecule type" value="Genomic_DNA"/>
</dbReference>
<proteinExistence type="inferred from homology"/>
<keyword evidence="6" id="KW-1185">Reference proteome</keyword>
<name>A0ABV6DIY4_9BACL</name>
<evidence type="ECO:0000313" key="5">
    <source>
        <dbReference type="EMBL" id="MFC0212614.1"/>
    </source>
</evidence>
<dbReference type="RefSeq" id="WP_377469811.1">
    <property type="nucleotide sequence ID" value="NZ_JBHLWN010000031.1"/>
</dbReference>
<evidence type="ECO:0000313" key="6">
    <source>
        <dbReference type="Proteomes" id="UP001589776"/>
    </source>
</evidence>
<accession>A0ABV6DIY4</accession>
<dbReference type="PROSITE" id="PS51257">
    <property type="entry name" value="PROKAR_LIPOPROTEIN"/>
    <property type="match status" value="1"/>
</dbReference>
<dbReference type="Gene3D" id="3.40.190.10">
    <property type="entry name" value="Periplasmic binding protein-like II"/>
    <property type="match status" value="2"/>
</dbReference>
<sequence length="412" mass="45110">MFKHSLFIFSIIALFTTSACSRTETAQPVTLTFVSTYDGKESDLFKSRVKDFEQEHPNIKVNVVDVAFGSASNYVKTAMLGDQTLDGFRSDNSWVPEFVELGLLQPIDSMISSDDAADFNPAALESVKIKGRLYGLPTVVEAPALLYNKRILKESGFEAPPKTMDELMAVAKKVTGKGRYGIYVSDDSYFALPYIWAFGGDTITDDRKVHLVSAESVNGLAYMLQLRLNGVTQPYPDFTDSYAKMMNDFKSGKSAMIVNGPWAVSDLLSGSEFQDPGNLGIAAVPAGPGGQGSPAGGHSLVVSKYSKHPKETYRLIQFLTNAQSQARQVKEARTLPSRLSVYQNSSLASDPIVQGFKEVLNSARPRPRIPEGSLMFGDFTANVGQMLQKKITPSEAADNIEAAWRILLKLDR</sequence>
<feature type="signal peptide" evidence="4">
    <location>
        <begin position="1"/>
        <end position="21"/>
    </location>
</feature>
<evidence type="ECO:0000256" key="1">
    <source>
        <dbReference type="ARBA" id="ARBA00008520"/>
    </source>
</evidence>
<reference evidence="5 6" key="1">
    <citation type="submission" date="2024-09" db="EMBL/GenBank/DDBJ databases">
        <authorList>
            <person name="Sun Q."/>
            <person name="Mori K."/>
        </authorList>
    </citation>
    <scope>NUCLEOTIDE SEQUENCE [LARGE SCALE GENOMIC DNA]</scope>
    <source>
        <strain evidence="5 6">CCM 7759</strain>
    </source>
</reference>
<dbReference type="InterPro" id="IPR006059">
    <property type="entry name" value="SBP"/>
</dbReference>
<comment type="caution">
    <text evidence="5">The sequence shown here is derived from an EMBL/GenBank/DDBJ whole genome shotgun (WGS) entry which is preliminary data.</text>
</comment>
<dbReference type="Proteomes" id="UP001589776">
    <property type="component" value="Unassembled WGS sequence"/>
</dbReference>
<feature type="chain" id="PRO_5045887376" evidence="4">
    <location>
        <begin position="22"/>
        <end position="412"/>
    </location>
</feature>
<dbReference type="PANTHER" id="PTHR30061">
    <property type="entry name" value="MALTOSE-BINDING PERIPLASMIC PROTEIN"/>
    <property type="match status" value="1"/>
</dbReference>
<dbReference type="Pfam" id="PF01547">
    <property type="entry name" value="SBP_bac_1"/>
    <property type="match status" value="1"/>
</dbReference>
<gene>
    <name evidence="5" type="ORF">ACFFK0_09070</name>
</gene>
<organism evidence="5 6">
    <name type="scientific">Paenibacillus chartarius</name>
    <dbReference type="NCBI Taxonomy" id="747481"/>
    <lineage>
        <taxon>Bacteria</taxon>
        <taxon>Bacillati</taxon>
        <taxon>Bacillota</taxon>
        <taxon>Bacilli</taxon>
        <taxon>Bacillales</taxon>
        <taxon>Paenibacillaceae</taxon>
        <taxon>Paenibacillus</taxon>
    </lineage>
</organism>
<evidence type="ECO:0000256" key="2">
    <source>
        <dbReference type="ARBA" id="ARBA00022448"/>
    </source>
</evidence>
<dbReference type="SUPFAM" id="SSF53850">
    <property type="entry name" value="Periplasmic binding protein-like II"/>
    <property type="match status" value="1"/>
</dbReference>
<keyword evidence="2" id="KW-0813">Transport</keyword>
<evidence type="ECO:0000256" key="3">
    <source>
        <dbReference type="ARBA" id="ARBA00022729"/>
    </source>
</evidence>
<evidence type="ECO:0000256" key="4">
    <source>
        <dbReference type="SAM" id="SignalP"/>
    </source>
</evidence>
<dbReference type="PANTHER" id="PTHR30061:SF50">
    <property type="entry name" value="MALTOSE_MALTODEXTRIN-BINDING PERIPLASMIC PROTEIN"/>
    <property type="match status" value="1"/>
</dbReference>
<protein>
    <submittedName>
        <fullName evidence="5">Extracellular solute-binding protein</fullName>
    </submittedName>
</protein>
<comment type="similarity">
    <text evidence="1">Belongs to the bacterial solute-binding protein 1 family.</text>
</comment>